<dbReference type="EMBL" id="CP043661">
    <property type="protein sequence ID" value="QNE22578.1"/>
    <property type="molecule type" value="Genomic_DNA"/>
</dbReference>
<evidence type="ECO:0000256" key="1">
    <source>
        <dbReference type="SAM" id="Phobius"/>
    </source>
</evidence>
<dbReference type="Proteomes" id="UP000515563">
    <property type="component" value="Chromosome"/>
</dbReference>
<keyword evidence="1" id="KW-1133">Transmembrane helix</keyword>
<feature type="transmembrane region" description="Helical" evidence="1">
    <location>
        <begin position="61"/>
        <end position="80"/>
    </location>
</feature>
<gene>
    <name evidence="2" type="ORF">F1D05_37635</name>
</gene>
<evidence type="ECO:0000313" key="3">
    <source>
        <dbReference type="Proteomes" id="UP000515563"/>
    </source>
</evidence>
<keyword evidence="3" id="KW-1185">Reference proteome</keyword>
<evidence type="ECO:0008006" key="4">
    <source>
        <dbReference type="Google" id="ProtNLM"/>
    </source>
</evidence>
<dbReference type="AlphaFoldDB" id="A0A7G6X8L3"/>
<reference evidence="2 3" key="2">
    <citation type="journal article" date="2020" name="Microbiol. Resour. Announc.">
        <title>Antarctic desert soil bacteria exhibit high novel natural product potential, evaluated through long-read genome sequencing and comparative genomics.</title>
        <authorList>
            <person name="Benaud N."/>
            <person name="Edwards R.J."/>
            <person name="Amos T.G."/>
            <person name="D'Agostino P.M."/>
            <person name="Gutierrez-Chavez C."/>
            <person name="Montgomery K."/>
            <person name="Nicetic I."/>
            <person name="Ferrari B.C."/>
        </authorList>
    </citation>
    <scope>NUCLEOTIDE SEQUENCE [LARGE SCALE GENOMIC DNA]</scope>
    <source>
        <strain evidence="2 3">SPB151</strain>
    </source>
</reference>
<keyword evidence="1" id="KW-0812">Transmembrane</keyword>
<reference evidence="3" key="1">
    <citation type="submission" date="2019-09" db="EMBL/GenBank/DDBJ databases">
        <title>Antimicrobial potential of Antarctic Bacteria.</title>
        <authorList>
            <person name="Benaud N."/>
            <person name="Edwards R.J."/>
            <person name="Ferrari B.C."/>
        </authorList>
    </citation>
    <scope>NUCLEOTIDE SEQUENCE [LARGE SCALE GENOMIC DNA]</scope>
    <source>
        <strain evidence="3">SPB151</strain>
    </source>
</reference>
<evidence type="ECO:0000313" key="2">
    <source>
        <dbReference type="EMBL" id="QNE22578.1"/>
    </source>
</evidence>
<keyword evidence="1" id="KW-0472">Membrane</keyword>
<sequence>MSRTFRAGLVTFGLLSVADLAGPLLTDGEHPPMSIALIGSVLGLISLVLVVIAWRGERRAVVPLIVLRVLSAVSALPAFFAGDVPAAALVAAGVLIALTAAGTVLVLVPARELAGAR</sequence>
<dbReference type="RefSeq" id="WP_185444990.1">
    <property type="nucleotide sequence ID" value="NZ_CP043661.1"/>
</dbReference>
<proteinExistence type="predicted"/>
<dbReference type="KEGG" id="kqi:F1D05_37635"/>
<organism evidence="2 3">
    <name type="scientific">Kribbella qitaiheensis</name>
    <dbReference type="NCBI Taxonomy" id="1544730"/>
    <lineage>
        <taxon>Bacteria</taxon>
        <taxon>Bacillati</taxon>
        <taxon>Actinomycetota</taxon>
        <taxon>Actinomycetes</taxon>
        <taxon>Propionibacteriales</taxon>
        <taxon>Kribbellaceae</taxon>
        <taxon>Kribbella</taxon>
    </lineage>
</organism>
<feature type="transmembrane region" description="Helical" evidence="1">
    <location>
        <begin position="33"/>
        <end position="54"/>
    </location>
</feature>
<protein>
    <recommendedName>
        <fullName evidence="4">Integral membrane protein</fullName>
    </recommendedName>
</protein>
<name>A0A7G6X8L3_9ACTN</name>
<accession>A0A7G6X8L3</accession>
<feature type="transmembrane region" description="Helical" evidence="1">
    <location>
        <begin position="86"/>
        <end position="108"/>
    </location>
</feature>